<proteinExistence type="predicted"/>
<evidence type="ECO:0000313" key="1">
    <source>
        <dbReference type="EMBL" id="KAF2155307.1"/>
    </source>
</evidence>
<dbReference type="Proteomes" id="UP000799439">
    <property type="component" value="Unassembled WGS sequence"/>
</dbReference>
<comment type="caution">
    <text evidence="1">The sequence shown here is derived from an EMBL/GenBank/DDBJ whole genome shotgun (WGS) entry which is preliminary data.</text>
</comment>
<organism evidence="1 2">
    <name type="scientific">Myriangium duriaei CBS 260.36</name>
    <dbReference type="NCBI Taxonomy" id="1168546"/>
    <lineage>
        <taxon>Eukaryota</taxon>
        <taxon>Fungi</taxon>
        <taxon>Dikarya</taxon>
        <taxon>Ascomycota</taxon>
        <taxon>Pezizomycotina</taxon>
        <taxon>Dothideomycetes</taxon>
        <taxon>Dothideomycetidae</taxon>
        <taxon>Myriangiales</taxon>
        <taxon>Myriangiaceae</taxon>
        <taxon>Myriangium</taxon>
    </lineage>
</organism>
<name>A0A9P4MJG9_9PEZI</name>
<keyword evidence="2" id="KW-1185">Reference proteome</keyword>
<dbReference type="EMBL" id="ML996083">
    <property type="protein sequence ID" value="KAF2155307.1"/>
    <property type="molecule type" value="Genomic_DNA"/>
</dbReference>
<sequence length="265" mass="29692">MATKIHPWTFCIVTAIDKAAEDSLKLLHNAHVFIDERDEDETVSSTQGKPHTPTYGLGQQVLKQNQQRTLKSDGTNIIKVAGRVFQLEILDWKKKDNGAWFEERWPQFVKEVNYPGAEAKPEAEKEKTKATPWHSVDPEMGLPIRYLPTPKLISFEDLSVALGIPQSTFGTLAQKMSLRPAVVGATGNVQYLNLTDAKKLCDAYQKAPGAAQSLEQAIRTTRSYSSQNRNTFITHIQPSWVRTPAEQAESEANASIHVPMFEFVE</sequence>
<reference evidence="1" key="1">
    <citation type="journal article" date="2020" name="Stud. Mycol.">
        <title>101 Dothideomycetes genomes: a test case for predicting lifestyles and emergence of pathogens.</title>
        <authorList>
            <person name="Haridas S."/>
            <person name="Albert R."/>
            <person name="Binder M."/>
            <person name="Bloem J."/>
            <person name="Labutti K."/>
            <person name="Salamov A."/>
            <person name="Andreopoulos B."/>
            <person name="Baker S."/>
            <person name="Barry K."/>
            <person name="Bills G."/>
            <person name="Bluhm B."/>
            <person name="Cannon C."/>
            <person name="Castanera R."/>
            <person name="Culley D."/>
            <person name="Daum C."/>
            <person name="Ezra D."/>
            <person name="Gonzalez J."/>
            <person name="Henrissat B."/>
            <person name="Kuo A."/>
            <person name="Liang C."/>
            <person name="Lipzen A."/>
            <person name="Lutzoni F."/>
            <person name="Magnuson J."/>
            <person name="Mondo S."/>
            <person name="Nolan M."/>
            <person name="Ohm R."/>
            <person name="Pangilinan J."/>
            <person name="Park H.-J."/>
            <person name="Ramirez L."/>
            <person name="Alfaro M."/>
            <person name="Sun H."/>
            <person name="Tritt A."/>
            <person name="Yoshinaga Y."/>
            <person name="Zwiers L.-H."/>
            <person name="Turgeon B."/>
            <person name="Goodwin S."/>
            <person name="Spatafora J."/>
            <person name="Crous P."/>
            <person name="Grigoriev I."/>
        </authorList>
    </citation>
    <scope>NUCLEOTIDE SEQUENCE</scope>
    <source>
        <strain evidence="1">CBS 260.36</strain>
    </source>
</reference>
<gene>
    <name evidence="1" type="ORF">K461DRAFT_266591</name>
</gene>
<protein>
    <submittedName>
        <fullName evidence="1">Uncharacterized protein</fullName>
    </submittedName>
</protein>
<dbReference type="AlphaFoldDB" id="A0A9P4MJG9"/>
<evidence type="ECO:0000313" key="2">
    <source>
        <dbReference type="Proteomes" id="UP000799439"/>
    </source>
</evidence>
<accession>A0A9P4MJG9</accession>